<reference evidence="3" key="1">
    <citation type="journal article" date="2013" name="BMC Genomics">
        <title>Unscrambling butterfly oogenesis.</title>
        <authorList>
            <person name="Carter J.M."/>
            <person name="Baker S.C."/>
            <person name="Pink R."/>
            <person name="Carter D.R."/>
            <person name="Collins A."/>
            <person name="Tomlin J."/>
            <person name="Gibbs M."/>
            <person name="Breuker C.J."/>
        </authorList>
    </citation>
    <scope>NUCLEOTIDE SEQUENCE</scope>
    <source>
        <tissue evidence="3">Ovary</tissue>
    </source>
</reference>
<keyword evidence="2" id="KW-1133">Transmembrane helix</keyword>
<feature type="region of interest" description="Disordered" evidence="1">
    <location>
        <begin position="1"/>
        <end position="20"/>
    </location>
</feature>
<keyword evidence="2" id="KW-0472">Membrane</keyword>
<feature type="transmembrane region" description="Helical" evidence="2">
    <location>
        <begin position="47"/>
        <end position="68"/>
    </location>
</feature>
<sequence>MLGDIGQGTRSPEPARDSGGVTLWRCDDAILDARIGYASGILVNTSLFTMGLFTFSVCLIVSCLFLLLV</sequence>
<name>S4NKE5_9NEOP</name>
<evidence type="ECO:0000256" key="1">
    <source>
        <dbReference type="SAM" id="MobiDB-lite"/>
    </source>
</evidence>
<evidence type="ECO:0000313" key="3">
    <source>
        <dbReference type="EMBL" id="JAA79211.1"/>
    </source>
</evidence>
<feature type="non-terminal residue" evidence="3">
    <location>
        <position position="69"/>
    </location>
</feature>
<reference evidence="3" key="2">
    <citation type="submission" date="2013-05" db="EMBL/GenBank/DDBJ databases">
        <authorList>
            <person name="Carter J.-M."/>
            <person name="Baker S.C."/>
            <person name="Pink R."/>
            <person name="Carter D.R.F."/>
            <person name="Collins A."/>
            <person name="Tomlin J."/>
            <person name="Gibbs M."/>
            <person name="Breuker C.J."/>
        </authorList>
    </citation>
    <scope>NUCLEOTIDE SEQUENCE</scope>
    <source>
        <tissue evidence="3">Ovary</tissue>
    </source>
</reference>
<dbReference type="EMBL" id="GAIX01013349">
    <property type="protein sequence ID" value="JAA79211.1"/>
    <property type="molecule type" value="Transcribed_RNA"/>
</dbReference>
<keyword evidence="2" id="KW-0812">Transmembrane</keyword>
<protein>
    <submittedName>
        <fullName evidence="3">Uncharacterized protein</fullName>
    </submittedName>
</protein>
<proteinExistence type="predicted"/>
<dbReference type="AlphaFoldDB" id="S4NKE5"/>
<accession>S4NKE5</accession>
<evidence type="ECO:0000256" key="2">
    <source>
        <dbReference type="SAM" id="Phobius"/>
    </source>
</evidence>
<organism evidence="3">
    <name type="scientific">Pararge aegeria</name>
    <name type="common">speckled wood butterfly</name>
    <dbReference type="NCBI Taxonomy" id="116150"/>
    <lineage>
        <taxon>Eukaryota</taxon>
        <taxon>Metazoa</taxon>
        <taxon>Ecdysozoa</taxon>
        <taxon>Arthropoda</taxon>
        <taxon>Hexapoda</taxon>
        <taxon>Insecta</taxon>
        <taxon>Pterygota</taxon>
        <taxon>Neoptera</taxon>
        <taxon>Endopterygota</taxon>
        <taxon>Lepidoptera</taxon>
        <taxon>Glossata</taxon>
        <taxon>Ditrysia</taxon>
        <taxon>Papilionoidea</taxon>
        <taxon>Nymphalidae</taxon>
        <taxon>Satyrinae</taxon>
        <taxon>Satyrini</taxon>
        <taxon>Parargina</taxon>
        <taxon>Pararge</taxon>
    </lineage>
</organism>